<dbReference type="EMBL" id="JAAMOW010000003">
    <property type="protein sequence ID" value="NGY04530.1"/>
    <property type="molecule type" value="Genomic_DNA"/>
</dbReference>
<keyword evidence="3 6" id="KW-0812">Transmembrane</keyword>
<dbReference type="RefSeq" id="WP_166254092.1">
    <property type="nucleotide sequence ID" value="NZ_JAAMOW010000003.1"/>
</dbReference>
<evidence type="ECO:0000313" key="8">
    <source>
        <dbReference type="Proteomes" id="UP000472676"/>
    </source>
</evidence>
<feature type="transmembrane region" description="Helical" evidence="6">
    <location>
        <begin position="326"/>
        <end position="346"/>
    </location>
</feature>
<feature type="transmembrane region" description="Helical" evidence="6">
    <location>
        <begin position="367"/>
        <end position="387"/>
    </location>
</feature>
<feature type="transmembrane region" description="Helical" evidence="6">
    <location>
        <begin position="190"/>
        <end position="210"/>
    </location>
</feature>
<protein>
    <submittedName>
        <fullName evidence="7">Oligosaccharide flippase family protein</fullName>
    </submittedName>
</protein>
<feature type="transmembrane region" description="Helical" evidence="6">
    <location>
        <begin position="457"/>
        <end position="476"/>
    </location>
</feature>
<feature type="transmembrane region" description="Helical" evidence="6">
    <location>
        <begin position="159"/>
        <end position="178"/>
    </location>
</feature>
<feature type="transmembrane region" description="Helical" evidence="6">
    <location>
        <begin position="104"/>
        <end position="124"/>
    </location>
</feature>
<gene>
    <name evidence="7" type="ORF">G7Y85_07135</name>
</gene>
<comment type="caution">
    <text evidence="7">The sequence shown here is derived from an EMBL/GenBank/DDBJ whole genome shotgun (WGS) entry which is preliminary data.</text>
</comment>
<evidence type="ECO:0000256" key="6">
    <source>
        <dbReference type="SAM" id="Phobius"/>
    </source>
</evidence>
<accession>A0A6M2BQG4</accession>
<name>A0A6M2BQG4_9GAMM</name>
<keyword evidence="4 6" id="KW-1133">Transmembrane helix</keyword>
<evidence type="ECO:0000256" key="3">
    <source>
        <dbReference type="ARBA" id="ARBA00022692"/>
    </source>
</evidence>
<dbReference type="InterPro" id="IPR002797">
    <property type="entry name" value="Polysacc_synth"/>
</dbReference>
<proteinExistence type="predicted"/>
<keyword evidence="8" id="KW-1185">Reference proteome</keyword>
<dbReference type="PANTHER" id="PTHR30250">
    <property type="entry name" value="PST FAMILY PREDICTED COLANIC ACID TRANSPORTER"/>
    <property type="match status" value="1"/>
</dbReference>
<dbReference type="GO" id="GO:0005886">
    <property type="term" value="C:plasma membrane"/>
    <property type="evidence" value="ECO:0007669"/>
    <property type="project" value="UniProtKB-SubCell"/>
</dbReference>
<dbReference type="Pfam" id="PF01943">
    <property type="entry name" value="Polysacc_synt"/>
    <property type="match status" value="1"/>
</dbReference>
<dbReference type="InterPro" id="IPR050833">
    <property type="entry name" value="Poly_Biosynth_Transport"/>
</dbReference>
<feature type="transmembrane region" description="Helical" evidence="6">
    <location>
        <begin position="73"/>
        <end position="92"/>
    </location>
</feature>
<feature type="transmembrane region" description="Helical" evidence="6">
    <location>
        <begin position="399"/>
        <end position="421"/>
    </location>
</feature>
<dbReference type="PANTHER" id="PTHR30250:SF11">
    <property type="entry name" value="O-ANTIGEN TRANSPORTER-RELATED"/>
    <property type="match status" value="1"/>
</dbReference>
<evidence type="ECO:0000256" key="2">
    <source>
        <dbReference type="ARBA" id="ARBA00022475"/>
    </source>
</evidence>
<organism evidence="7 8">
    <name type="scientific">Solimonas terrae</name>
    <dbReference type="NCBI Taxonomy" id="1396819"/>
    <lineage>
        <taxon>Bacteria</taxon>
        <taxon>Pseudomonadati</taxon>
        <taxon>Pseudomonadota</taxon>
        <taxon>Gammaproteobacteria</taxon>
        <taxon>Nevskiales</taxon>
        <taxon>Nevskiaceae</taxon>
        <taxon>Solimonas</taxon>
    </lineage>
</organism>
<keyword evidence="5 6" id="KW-0472">Membrane</keyword>
<sequence>MNGPARYAWTINGPSGSVAGSQVSANGNIDAQARYAHHCGPLSTRVPRLHFCNDRKFSRVDSMKGGISKARHWLLVLGVRGAGGVAGVLATITASRLLGAKDAGLVLLSLSIVTVLSAFSRIGLDNALVRHIGMHAANGEWNKVQGAFRLALKWSVRTSLCTAALVCLSAGMIAEYGFHKPALAPVLQIMAWMVPATTIYVLCAQSFIGTRRPEIATFLQNIGLPLSFVLLLTLATLISLPARGEILGAAAYTLAGAATLFLALTLWSKLIPAAPPMSDAEALWKSAAPLWVVVLMSQVVSWGGQIVSGIWLGAAQVALLAAAQRTAVLISLVLMVTNMLVAPRFAALHQQGNAKDLKRLARRSTSLMTLVATIVVSAIAAAATPLMRLFGHEFIPAAALLRILVLGQWVNVASGSVGLLLQMTGHERDMRNISIFSGCLAVALAVALTSYHGVVGAAWAITLTVAIQNAAAMLMVRYRLGFFTFGLI</sequence>
<feature type="transmembrane region" description="Helical" evidence="6">
    <location>
        <begin position="222"/>
        <end position="240"/>
    </location>
</feature>
<keyword evidence="2" id="KW-1003">Cell membrane</keyword>
<feature type="transmembrane region" description="Helical" evidence="6">
    <location>
        <begin position="433"/>
        <end position="451"/>
    </location>
</feature>
<feature type="transmembrane region" description="Helical" evidence="6">
    <location>
        <begin position="246"/>
        <end position="267"/>
    </location>
</feature>
<comment type="subcellular location">
    <subcellularLocation>
        <location evidence="1">Cell membrane</location>
        <topology evidence="1">Multi-pass membrane protein</topology>
    </subcellularLocation>
</comment>
<evidence type="ECO:0000313" key="7">
    <source>
        <dbReference type="EMBL" id="NGY04530.1"/>
    </source>
</evidence>
<evidence type="ECO:0000256" key="1">
    <source>
        <dbReference type="ARBA" id="ARBA00004651"/>
    </source>
</evidence>
<evidence type="ECO:0000256" key="5">
    <source>
        <dbReference type="ARBA" id="ARBA00023136"/>
    </source>
</evidence>
<dbReference type="AlphaFoldDB" id="A0A6M2BQG4"/>
<reference evidence="7 8" key="1">
    <citation type="journal article" date="2014" name="Int. J. Syst. Evol. Microbiol.">
        <title>Solimonas terrae sp. nov., isolated from soil.</title>
        <authorList>
            <person name="Kim S.J."/>
            <person name="Moon J.Y."/>
            <person name="Weon H.Y."/>
            <person name="Ahn J.H."/>
            <person name="Chen W.M."/>
            <person name="Kwon S.W."/>
        </authorList>
    </citation>
    <scope>NUCLEOTIDE SEQUENCE [LARGE SCALE GENOMIC DNA]</scope>
    <source>
        <strain evidence="7 8">KIS83-12</strain>
    </source>
</reference>
<dbReference type="Proteomes" id="UP000472676">
    <property type="component" value="Unassembled WGS sequence"/>
</dbReference>
<evidence type="ECO:0000256" key="4">
    <source>
        <dbReference type="ARBA" id="ARBA00022989"/>
    </source>
</evidence>
<feature type="transmembrane region" description="Helical" evidence="6">
    <location>
        <begin position="288"/>
        <end position="314"/>
    </location>
</feature>